<reference evidence="8" key="1">
    <citation type="journal article" date="2019" name="Int. J. Syst. Evol. Microbiol.">
        <title>The Global Catalogue of Microorganisms (GCM) 10K type strain sequencing project: providing services to taxonomists for standard genome sequencing and annotation.</title>
        <authorList>
            <consortium name="The Broad Institute Genomics Platform"/>
            <consortium name="The Broad Institute Genome Sequencing Center for Infectious Disease"/>
            <person name="Wu L."/>
            <person name="Ma J."/>
        </authorList>
    </citation>
    <scope>NUCLEOTIDE SEQUENCE [LARGE SCALE GENOMIC DNA]</scope>
    <source>
        <strain evidence="8">CGMCC 1.19062</strain>
    </source>
</reference>
<evidence type="ECO:0000256" key="4">
    <source>
        <dbReference type="SAM" id="Phobius"/>
    </source>
</evidence>
<dbReference type="Pfam" id="PF00015">
    <property type="entry name" value="MCPsignal"/>
    <property type="match status" value="1"/>
</dbReference>
<feature type="domain" description="HAMP" evidence="6">
    <location>
        <begin position="166"/>
        <end position="219"/>
    </location>
</feature>
<dbReference type="Gene3D" id="1.10.287.950">
    <property type="entry name" value="Methyl-accepting chemotaxis protein"/>
    <property type="match status" value="1"/>
</dbReference>
<dbReference type="PROSITE" id="PS50111">
    <property type="entry name" value="CHEMOTAXIS_TRANSDUC_2"/>
    <property type="match status" value="1"/>
</dbReference>
<feature type="transmembrane region" description="Helical" evidence="4">
    <location>
        <begin position="6"/>
        <end position="29"/>
    </location>
</feature>
<dbReference type="PROSITE" id="PS50885">
    <property type="entry name" value="HAMP"/>
    <property type="match status" value="1"/>
</dbReference>
<organism evidence="7 8">
    <name type="scientific">Lacibacterium aquatile</name>
    <dbReference type="NCBI Taxonomy" id="1168082"/>
    <lineage>
        <taxon>Bacteria</taxon>
        <taxon>Pseudomonadati</taxon>
        <taxon>Pseudomonadota</taxon>
        <taxon>Alphaproteobacteria</taxon>
        <taxon>Rhodospirillales</taxon>
        <taxon>Rhodospirillaceae</taxon>
    </lineage>
</organism>
<comment type="caution">
    <text evidence="7">The sequence shown here is derived from an EMBL/GenBank/DDBJ whole genome shotgun (WGS) entry which is preliminary data.</text>
</comment>
<sequence length="517" mass="53739">MKINLQARVAALISLVVAIILIAAGVLLYNRAQAEREAALKAILVQVTEMQAGAMARPLWDFNTGQIEAILASLAGDRNFVAATVFDAKGKRTAGKGDEAKSEGILVQEADIIYVEETKKESLGKLKVIYSTDGIRKAQSELFSTIAIGLLIVLAATAIAVTMAFQMIARPLRQIIGVMGELASGRKEQDIPALGRQDEIGQIARAVQVFKENALEIDRLNASAEAERIQTEENRKAVLARLADRLVASVGQVAKDVSNASGAMTQTAQGLVGTAALVTEQASVVEASAREASSNVESVAAATEELRASISEITSQLGHSSNIAGSARNQAEQAGRTITGLVTAAKEIGDVLGLINAIAAQTNLLALNATIEAARAGEAGKGFAVVASEVKNLAGQTANATDQIAQQISAIQTATRAAVGDIEAIHTTIEELNQIAASVFSSVEMQDAATAEIARSIQEAARGTGHVSSGIGEVNTAAQDASMASGTVLSAAQTLTSSADTLQVQMRDFAEQIKEAS</sequence>
<feature type="domain" description="Methyl-accepting transducer" evidence="5">
    <location>
        <begin position="242"/>
        <end position="496"/>
    </location>
</feature>
<proteinExistence type="inferred from homology"/>
<dbReference type="PRINTS" id="PR00260">
    <property type="entry name" value="CHEMTRNSDUCR"/>
</dbReference>
<dbReference type="Pfam" id="PF00672">
    <property type="entry name" value="HAMP"/>
    <property type="match status" value="1"/>
</dbReference>
<keyword evidence="4" id="KW-0812">Transmembrane</keyword>
<protein>
    <submittedName>
        <fullName evidence="7">Methyl-accepting chemotaxis protein</fullName>
    </submittedName>
</protein>
<gene>
    <name evidence="7" type="ORF">ACFSM5_02135</name>
</gene>
<dbReference type="SMART" id="SM00304">
    <property type="entry name" value="HAMP"/>
    <property type="match status" value="1"/>
</dbReference>
<evidence type="ECO:0000256" key="3">
    <source>
        <dbReference type="PROSITE-ProRule" id="PRU00284"/>
    </source>
</evidence>
<evidence type="ECO:0000259" key="6">
    <source>
        <dbReference type="PROSITE" id="PS50885"/>
    </source>
</evidence>
<evidence type="ECO:0000256" key="2">
    <source>
        <dbReference type="ARBA" id="ARBA00029447"/>
    </source>
</evidence>
<dbReference type="PANTHER" id="PTHR32089:SF112">
    <property type="entry name" value="LYSOZYME-LIKE PROTEIN-RELATED"/>
    <property type="match status" value="1"/>
</dbReference>
<comment type="similarity">
    <text evidence="2">Belongs to the methyl-accepting chemotaxis (MCP) protein family.</text>
</comment>
<name>A0ABW5DKN4_9PROT</name>
<dbReference type="InterPro" id="IPR004089">
    <property type="entry name" value="MCPsignal_dom"/>
</dbReference>
<evidence type="ECO:0000256" key="1">
    <source>
        <dbReference type="ARBA" id="ARBA00023224"/>
    </source>
</evidence>
<dbReference type="SMART" id="SM00283">
    <property type="entry name" value="MA"/>
    <property type="match status" value="1"/>
</dbReference>
<dbReference type="InterPro" id="IPR003660">
    <property type="entry name" value="HAMP_dom"/>
</dbReference>
<dbReference type="CDD" id="cd06225">
    <property type="entry name" value="HAMP"/>
    <property type="match status" value="1"/>
</dbReference>
<accession>A0ABW5DKN4</accession>
<evidence type="ECO:0000313" key="8">
    <source>
        <dbReference type="Proteomes" id="UP001597295"/>
    </source>
</evidence>
<dbReference type="InterPro" id="IPR004090">
    <property type="entry name" value="Chemotax_Me-accpt_rcpt"/>
</dbReference>
<dbReference type="EMBL" id="JBHUIP010000003">
    <property type="protein sequence ID" value="MFD2261668.1"/>
    <property type="molecule type" value="Genomic_DNA"/>
</dbReference>
<keyword evidence="1 3" id="KW-0807">Transducer</keyword>
<feature type="transmembrane region" description="Helical" evidence="4">
    <location>
        <begin position="142"/>
        <end position="165"/>
    </location>
</feature>
<dbReference type="PANTHER" id="PTHR32089">
    <property type="entry name" value="METHYL-ACCEPTING CHEMOTAXIS PROTEIN MCPB"/>
    <property type="match status" value="1"/>
</dbReference>
<keyword evidence="8" id="KW-1185">Reference proteome</keyword>
<dbReference type="Gene3D" id="1.10.8.500">
    <property type="entry name" value="HAMP domain in histidine kinase"/>
    <property type="match status" value="1"/>
</dbReference>
<evidence type="ECO:0000259" key="5">
    <source>
        <dbReference type="PROSITE" id="PS50111"/>
    </source>
</evidence>
<evidence type="ECO:0000313" key="7">
    <source>
        <dbReference type="EMBL" id="MFD2261668.1"/>
    </source>
</evidence>
<keyword evidence="4" id="KW-1133">Transmembrane helix</keyword>
<dbReference type="RefSeq" id="WP_379874584.1">
    <property type="nucleotide sequence ID" value="NZ_JBHUIP010000003.1"/>
</dbReference>
<dbReference type="SUPFAM" id="SSF58104">
    <property type="entry name" value="Methyl-accepting chemotaxis protein (MCP) signaling domain"/>
    <property type="match status" value="1"/>
</dbReference>
<dbReference type="Proteomes" id="UP001597295">
    <property type="component" value="Unassembled WGS sequence"/>
</dbReference>
<keyword evidence="4" id="KW-0472">Membrane</keyword>